<evidence type="ECO:0000256" key="1">
    <source>
        <dbReference type="SAM" id="Phobius"/>
    </source>
</evidence>
<accession>A0A7D4C890</accession>
<evidence type="ECO:0000313" key="3">
    <source>
        <dbReference type="Proteomes" id="UP000503088"/>
    </source>
</evidence>
<dbReference type="EMBL" id="CP048104">
    <property type="protein sequence ID" value="QKG85376.1"/>
    <property type="molecule type" value="Genomic_DNA"/>
</dbReference>
<name>A0A7D4C890_9BACL</name>
<keyword evidence="1" id="KW-0812">Transmembrane</keyword>
<proteinExistence type="predicted"/>
<reference evidence="2 3" key="1">
    <citation type="submission" date="2020-01" db="EMBL/GenBank/DDBJ databases">
        <authorList>
            <person name="Gulvik C.A."/>
            <person name="Batra D.G."/>
        </authorList>
    </citation>
    <scope>NUCLEOTIDE SEQUENCE [LARGE SCALE GENOMIC DNA]</scope>
    <source>
        <strain evidence="2 3">W9323</strain>
    </source>
</reference>
<dbReference type="RefSeq" id="WP_173223974.1">
    <property type="nucleotide sequence ID" value="NZ_CP048104.1"/>
</dbReference>
<protein>
    <submittedName>
        <fullName evidence="2">Uncharacterized protein</fullName>
    </submittedName>
</protein>
<dbReference type="AlphaFoldDB" id="A0A7D4C890"/>
<dbReference type="KEGG" id="kpul:GXN76_13420"/>
<feature type="transmembrane region" description="Helical" evidence="1">
    <location>
        <begin position="66"/>
        <end position="86"/>
    </location>
</feature>
<keyword evidence="1" id="KW-0472">Membrane</keyword>
<evidence type="ECO:0000313" key="2">
    <source>
        <dbReference type="EMBL" id="QKG85376.1"/>
    </source>
</evidence>
<sequence length="88" mass="9705">MTKRIIQTVVVTSVGLELIFLVTFFTGFLDFLSEGMLDVVWLSISFTGLLSGTLGMFRNIFILPSALLLIISIGLLMLWGLASFIISM</sequence>
<dbReference type="Proteomes" id="UP000503088">
    <property type="component" value="Chromosome"/>
</dbReference>
<organism evidence="2 3">
    <name type="scientific">Kroppenstedtia pulmonis</name>
    <dbReference type="NCBI Taxonomy" id="1380685"/>
    <lineage>
        <taxon>Bacteria</taxon>
        <taxon>Bacillati</taxon>
        <taxon>Bacillota</taxon>
        <taxon>Bacilli</taxon>
        <taxon>Bacillales</taxon>
        <taxon>Thermoactinomycetaceae</taxon>
        <taxon>Kroppenstedtia</taxon>
    </lineage>
</organism>
<feature type="transmembrane region" description="Helical" evidence="1">
    <location>
        <begin position="9"/>
        <end position="29"/>
    </location>
</feature>
<feature type="transmembrane region" description="Helical" evidence="1">
    <location>
        <begin position="35"/>
        <end position="54"/>
    </location>
</feature>
<gene>
    <name evidence="2" type="ORF">GXN76_13420</name>
</gene>
<keyword evidence="3" id="KW-1185">Reference proteome</keyword>
<keyword evidence="1" id="KW-1133">Transmembrane helix</keyword>